<dbReference type="Gene3D" id="3.30.420.10">
    <property type="entry name" value="Ribonuclease H-like superfamily/Ribonuclease H"/>
    <property type="match status" value="1"/>
</dbReference>
<reference evidence="1 2" key="1">
    <citation type="journal article" date="2022" name="Allergy">
        <title>Genome assembly and annotation of Periplaneta americana reveal a comprehensive cockroach allergen profile.</title>
        <authorList>
            <person name="Wang L."/>
            <person name="Xiong Q."/>
            <person name="Saelim N."/>
            <person name="Wang L."/>
            <person name="Nong W."/>
            <person name="Wan A.T."/>
            <person name="Shi M."/>
            <person name="Liu X."/>
            <person name="Cao Q."/>
            <person name="Hui J.H.L."/>
            <person name="Sookrung N."/>
            <person name="Leung T.F."/>
            <person name="Tungtrongchitr A."/>
            <person name="Tsui S.K.W."/>
        </authorList>
    </citation>
    <scope>NUCLEOTIDE SEQUENCE [LARGE SCALE GENOMIC DNA]</scope>
    <source>
        <strain evidence="1">PWHHKU_190912</strain>
    </source>
</reference>
<comment type="caution">
    <text evidence="1">The sequence shown here is derived from an EMBL/GenBank/DDBJ whole genome shotgun (WGS) entry which is preliminary data.</text>
</comment>
<name>A0ABQ8TRF7_PERAM</name>
<dbReference type="PANTHER" id="PTHR47326">
    <property type="entry name" value="TRANSPOSABLE ELEMENT TC3 TRANSPOSASE-LIKE PROTEIN"/>
    <property type="match status" value="1"/>
</dbReference>
<dbReference type="EMBL" id="JAJSOF020000005">
    <property type="protein sequence ID" value="KAJ4448159.1"/>
    <property type="molecule type" value="Genomic_DNA"/>
</dbReference>
<dbReference type="PANTHER" id="PTHR47326:SF1">
    <property type="entry name" value="HTH PSQ-TYPE DOMAIN-CONTAINING PROTEIN"/>
    <property type="match status" value="1"/>
</dbReference>
<organism evidence="1 2">
    <name type="scientific">Periplaneta americana</name>
    <name type="common">American cockroach</name>
    <name type="synonym">Blatta americana</name>
    <dbReference type="NCBI Taxonomy" id="6978"/>
    <lineage>
        <taxon>Eukaryota</taxon>
        <taxon>Metazoa</taxon>
        <taxon>Ecdysozoa</taxon>
        <taxon>Arthropoda</taxon>
        <taxon>Hexapoda</taxon>
        <taxon>Insecta</taxon>
        <taxon>Pterygota</taxon>
        <taxon>Neoptera</taxon>
        <taxon>Polyneoptera</taxon>
        <taxon>Dictyoptera</taxon>
        <taxon>Blattodea</taxon>
        <taxon>Blattoidea</taxon>
        <taxon>Blattidae</taxon>
        <taxon>Blattinae</taxon>
        <taxon>Periplaneta</taxon>
    </lineage>
</organism>
<evidence type="ECO:0000313" key="1">
    <source>
        <dbReference type="EMBL" id="KAJ4448159.1"/>
    </source>
</evidence>
<proteinExistence type="predicted"/>
<protein>
    <recommendedName>
        <fullName evidence="3">Reverse transcriptase</fullName>
    </recommendedName>
</protein>
<dbReference type="InterPro" id="IPR036397">
    <property type="entry name" value="RNaseH_sf"/>
</dbReference>
<sequence>MLILSGWARSYIKCTILTKENRRWMCEANNPGAPKVMVWNSLLRDLIVGPYFVYGNVNQHSTVMEFLYDMPPNKRIRMWIQQNGTTTYYSLPDRQELNEMFGLHWVGRGGPQSWPPRSPNLIPLHFFLWRYHEDAYIAADTCCHPGCSETETLGHVLGFCNKGELLRNNRHHRARTAIGNLLRNRGWEVHEEIHCVSEDDSHRRVDIIAINRRTQKAMVLDPTICFERDTNQALQINDDKRAKYVPCLRFTTGMLQAYYLERGVVY</sequence>
<accession>A0ABQ8TRF7</accession>
<evidence type="ECO:0000313" key="2">
    <source>
        <dbReference type="Proteomes" id="UP001148838"/>
    </source>
</evidence>
<evidence type="ECO:0008006" key="3">
    <source>
        <dbReference type="Google" id="ProtNLM"/>
    </source>
</evidence>
<keyword evidence="2" id="KW-1185">Reference proteome</keyword>
<dbReference type="Proteomes" id="UP001148838">
    <property type="component" value="Unassembled WGS sequence"/>
</dbReference>
<gene>
    <name evidence="1" type="ORF">ANN_10172</name>
</gene>